<evidence type="ECO:0000313" key="3">
    <source>
        <dbReference type="EMBL" id="KAL2837104.1"/>
    </source>
</evidence>
<feature type="transmembrane region" description="Helical" evidence="1">
    <location>
        <begin position="130"/>
        <end position="148"/>
    </location>
</feature>
<organism evidence="3 4">
    <name type="scientific">Aspergillus pseudoustus</name>
    <dbReference type="NCBI Taxonomy" id="1810923"/>
    <lineage>
        <taxon>Eukaryota</taxon>
        <taxon>Fungi</taxon>
        <taxon>Dikarya</taxon>
        <taxon>Ascomycota</taxon>
        <taxon>Pezizomycotina</taxon>
        <taxon>Eurotiomycetes</taxon>
        <taxon>Eurotiomycetidae</taxon>
        <taxon>Eurotiales</taxon>
        <taxon>Aspergillaceae</taxon>
        <taxon>Aspergillus</taxon>
        <taxon>Aspergillus subgen. Nidulantes</taxon>
    </lineage>
</organism>
<accession>A0ABR4JC22</accession>
<evidence type="ECO:0000256" key="2">
    <source>
        <dbReference type="SAM" id="SignalP"/>
    </source>
</evidence>
<evidence type="ECO:0008006" key="5">
    <source>
        <dbReference type="Google" id="ProtNLM"/>
    </source>
</evidence>
<keyword evidence="1" id="KW-0472">Membrane</keyword>
<keyword evidence="1" id="KW-1133">Transmembrane helix</keyword>
<sequence length="216" mass="25208">MRPILIISIFASLLAIGATLPPREETAEGNSDSKTSFAKFDFFSLFKRQSACDNYSAGLCGCFCRYNGYAYYKCAKDYCACYDDYSANCYYAYYYYSSAGYPAPNEYHPPVYPQFYLRFNDHVFLVDSLLFIYPLLFFHAVFVLYFIFFFKPLCIVYPILFIHPILLVYPLFLIHSLLVFDSVLFIYPLLLLHSLLLVFPLYLLNPLFLVKRVHLS</sequence>
<keyword evidence="1" id="KW-0812">Transmembrane</keyword>
<dbReference type="EMBL" id="JBFXLU010000166">
    <property type="protein sequence ID" value="KAL2837104.1"/>
    <property type="molecule type" value="Genomic_DNA"/>
</dbReference>
<protein>
    <recommendedName>
        <fullName evidence="5">Invertebrate defensins family profile domain-containing protein</fullName>
    </recommendedName>
</protein>
<feature type="signal peptide" evidence="2">
    <location>
        <begin position="1"/>
        <end position="19"/>
    </location>
</feature>
<reference evidence="3 4" key="1">
    <citation type="submission" date="2024-07" db="EMBL/GenBank/DDBJ databases">
        <title>Section-level genome sequencing and comparative genomics of Aspergillus sections Usti and Cavernicolus.</title>
        <authorList>
            <consortium name="Lawrence Berkeley National Laboratory"/>
            <person name="Nybo J.L."/>
            <person name="Vesth T.C."/>
            <person name="Theobald S."/>
            <person name="Frisvad J.C."/>
            <person name="Larsen T.O."/>
            <person name="Kjaerboelling I."/>
            <person name="Rothschild-Mancinelli K."/>
            <person name="Lyhne E.K."/>
            <person name="Kogle M.E."/>
            <person name="Barry K."/>
            <person name="Clum A."/>
            <person name="Na H."/>
            <person name="Ledsgaard L."/>
            <person name="Lin J."/>
            <person name="Lipzen A."/>
            <person name="Kuo A."/>
            <person name="Riley R."/>
            <person name="Mondo S."/>
            <person name="Labutti K."/>
            <person name="Haridas S."/>
            <person name="Pangalinan J."/>
            <person name="Salamov A.A."/>
            <person name="Simmons B.A."/>
            <person name="Magnuson J.K."/>
            <person name="Chen J."/>
            <person name="Drula E."/>
            <person name="Henrissat B."/>
            <person name="Wiebenga A."/>
            <person name="Lubbers R.J."/>
            <person name="Gomes A.C."/>
            <person name="Makela M.R."/>
            <person name="Stajich J."/>
            <person name="Grigoriev I.V."/>
            <person name="Mortensen U.H."/>
            <person name="De Vries R.P."/>
            <person name="Baker S.E."/>
            <person name="Andersen M.R."/>
        </authorList>
    </citation>
    <scope>NUCLEOTIDE SEQUENCE [LARGE SCALE GENOMIC DNA]</scope>
    <source>
        <strain evidence="3 4">CBS 123904</strain>
    </source>
</reference>
<feature type="transmembrane region" description="Helical" evidence="1">
    <location>
        <begin position="155"/>
        <end position="178"/>
    </location>
</feature>
<feature type="chain" id="PRO_5046463241" description="Invertebrate defensins family profile domain-containing protein" evidence="2">
    <location>
        <begin position="20"/>
        <end position="216"/>
    </location>
</feature>
<name>A0ABR4JC22_9EURO</name>
<evidence type="ECO:0000256" key="1">
    <source>
        <dbReference type="SAM" id="Phobius"/>
    </source>
</evidence>
<gene>
    <name evidence="3" type="ORF">BJY01DRAFT_251620</name>
</gene>
<comment type="caution">
    <text evidence="3">The sequence shown here is derived from an EMBL/GenBank/DDBJ whole genome shotgun (WGS) entry which is preliminary data.</text>
</comment>
<evidence type="ECO:0000313" key="4">
    <source>
        <dbReference type="Proteomes" id="UP001610446"/>
    </source>
</evidence>
<feature type="transmembrane region" description="Helical" evidence="1">
    <location>
        <begin position="184"/>
        <end position="204"/>
    </location>
</feature>
<dbReference type="Proteomes" id="UP001610446">
    <property type="component" value="Unassembled WGS sequence"/>
</dbReference>
<proteinExistence type="predicted"/>
<keyword evidence="4" id="KW-1185">Reference proteome</keyword>
<keyword evidence="2" id="KW-0732">Signal</keyword>